<dbReference type="AlphaFoldDB" id="A0A2Z6R820"/>
<comment type="caution">
    <text evidence="1">The sequence shown here is derived from an EMBL/GenBank/DDBJ whole genome shotgun (WGS) entry which is preliminary data.</text>
</comment>
<sequence>MTLCEIQEGYSLRIVSIVKSKRIFLFFKFCDLWQYFSSFLFFNVNLVFHQIDLLLTMNSIMAENTLYDIFSFLCKNDITLNNIITYGTQFNLNNVIFSTNSSHIYEEWDYIQRDNEAMKLIPKKYADHICIKSTPNGNCFFNRT</sequence>
<proteinExistence type="predicted"/>
<reference evidence="1 2" key="1">
    <citation type="submission" date="2017-11" db="EMBL/GenBank/DDBJ databases">
        <title>The genome of Rhizophagus clarus HR1 reveals common genetic basis of auxotrophy among arbuscular mycorrhizal fungi.</title>
        <authorList>
            <person name="Kobayashi Y."/>
        </authorList>
    </citation>
    <scope>NUCLEOTIDE SEQUENCE [LARGE SCALE GENOMIC DNA]</scope>
    <source>
        <strain evidence="1 2">HR1</strain>
    </source>
</reference>
<protein>
    <submittedName>
        <fullName evidence="1">Uncharacterized protein</fullName>
    </submittedName>
</protein>
<dbReference type="EMBL" id="BEXD01001398">
    <property type="protein sequence ID" value="GBB93924.1"/>
    <property type="molecule type" value="Genomic_DNA"/>
</dbReference>
<keyword evidence="2" id="KW-1185">Reference proteome</keyword>
<evidence type="ECO:0000313" key="1">
    <source>
        <dbReference type="EMBL" id="GBB93924.1"/>
    </source>
</evidence>
<organism evidence="1 2">
    <name type="scientific">Rhizophagus clarus</name>
    <dbReference type="NCBI Taxonomy" id="94130"/>
    <lineage>
        <taxon>Eukaryota</taxon>
        <taxon>Fungi</taxon>
        <taxon>Fungi incertae sedis</taxon>
        <taxon>Mucoromycota</taxon>
        <taxon>Glomeromycotina</taxon>
        <taxon>Glomeromycetes</taxon>
        <taxon>Glomerales</taxon>
        <taxon>Glomeraceae</taxon>
        <taxon>Rhizophagus</taxon>
    </lineage>
</organism>
<gene>
    <name evidence="1" type="ORF">RclHR1_22560001</name>
</gene>
<evidence type="ECO:0000313" key="2">
    <source>
        <dbReference type="Proteomes" id="UP000247702"/>
    </source>
</evidence>
<accession>A0A2Z6R820</accession>
<name>A0A2Z6R820_9GLOM</name>
<dbReference type="Proteomes" id="UP000247702">
    <property type="component" value="Unassembled WGS sequence"/>
</dbReference>